<dbReference type="NCBIfam" id="NF041918">
    <property type="entry name" value="SAMP1"/>
    <property type="match status" value="1"/>
</dbReference>
<dbReference type="Pfam" id="PF02597">
    <property type="entry name" value="ThiS"/>
    <property type="match status" value="1"/>
</dbReference>
<dbReference type="SUPFAM" id="SSF54285">
    <property type="entry name" value="MoaD/ThiS"/>
    <property type="match status" value="1"/>
</dbReference>
<dbReference type="InterPro" id="IPR012675">
    <property type="entry name" value="Beta-grasp_dom_sf"/>
</dbReference>
<dbReference type="InterPro" id="IPR052045">
    <property type="entry name" value="Sulfur_Carrier/Prot_Modifier"/>
</dbReference>
<name>A0AA41FXN2_9EURY</name>
<evidence type="ECO:0000313" key="2">
    <source>
        <dbReference type="EMBL" id="MBV0900501.1"/>
    </source>
</evidence>
<evidence type="ECO:0000313" key="3">
    <source>
        <dbReference type="Proteomes" id="UP001166304"/>
    </source>
</evidence>
<feature type="region of interest" description="Disordered" evidence="1">
    <location>
        <begin position="71"/>
        <end position="92"/>
    </location>
</feature>
<dbReference type="PANTHER" id="PTHR38031:SF1">
    <property type="entry name" value="SULFUR CARRIER PROTEIN CYSO"/>
    <property type="match status" value="1"/>
</dbReference>
<dbReference type="EMBL" id="JAHQXE010000001">
    <property type="protein sequence ID" value="MBV0900501.1"/>
    <property type="molecule type" value="Genomic_DNA"/>
</dbReference>
<sequence>MEWKLFAHLRDAVDGQSVSVDVEGDATVETALDALLSARPALADEVLDEDDELADHVRLLVDGEDPFAGGDGLATPVDSDTELALFPPVSGG</sequence>
<protein>
    <submittedName>
        <fullName evidence="2">MoaD/ThiS family protein</fullName>
    </submittedName>
</protein>
<evidence type="ECO:0000256" key="1">
    <source>
        <dbReference type="SAM" id="MobiDB-lite"/>
    </source>
</evidence>
<dbReference type="InterPro" id="IPR003749">
    <property type="entry name" value="ThiS/MoaD-like"/>
</dbReference>
<dbReference type="InterPro" id="IPR054834">
    <property type="entry name" value="SAMP1_3"/>
</dbReference>
<dbReference type="RefSeq" id="WP_162412206.1">
    <property type="nucleotide sequence ID" value="NZ_JAHQXE010000001.1"/>
</dbReference>
<accession>A0AA41FXN2</accession>
<dbReference type="Gene3D" id="3.10.20.30">
    <property type="match status" value="1"/>
</dbReference>
<organism evidence="2 3">
    <name type="scientific">Haloarcula salina</name>
    <dbReference type="NCBI Taxonomy" id="1429914"/>
    <lineage>
        <taxon>Archaea</taxon>
        <taxon>Methanobacteriati</taxon>
        <taxon>Methanobacteriota</taxon>
        <taxon>Stenosarchaea group</taxon>
        <taxon>Halobacteria</taxon>
        <taxon>Halobacteriales</taxon>
        <taxon>Haloarculaceae</taxon>
        <taxon>Haloarcula</taxon>
    </lineage>
</organism>
<dbReference type="PANTHER" id="PTHR38031">
    <property type="entry name" value="SULFUR CARRIER PROTEIN SLR0821-RELATED"/>
    <property type="match status" value="1"/>
</dbReference>
<proteinExistence type="predicted"/>
<dbReference type="AlphaFoldDB" id="A0AA41FXN2"/>
<dbReference type="Proteomes" id="UP001166304">
    <property type="component" value="Unassembled WGS sequence"/>
</dbReference>
<gene>
    <name evidence="2" type="ORF">KTS37_01760</name>
</gene>
<keyword evidence="3" id="KW-1185">Reference proteome</keyword>
<reference evidence="2" key="1">
    <citation type="submission" date="2021-06" db="EMBL/GenBank/DDBJ databases">
        <title>New haloarchaea isolates fom saline soil.</title>
        <authorList>
            <person name="Duran-Viseras A."/>
            <person name="Sanchez-Porro C.S."/>
            <person name="Ventosa A."/>
        </authorList>
    </citation>
    <scope>NUCLEOTIDE SEQUENCE</scope>
    <source>
        <strain evidence="2">JCM 18369</strain>
    </source>
</reference>
<comment type="caution">
    <text evidence="2">The sequence shown here is derived from an EMBL/GenBank/DDBJ whole genome shotgun (WGS) entry which is preliminary data.</text>
</comment>
<dbReference type="InterPro" id="IPR016155">
    <property type="entry name" value="Mopterin_synth/thiamin_S_b"/>
</dbReference>